<evidence type="ECO:0000259" key="1">
    <source>
        <dbReference type="PROSITE" id="PS51459"/>
    </source>
</evidence>
<dbReference type="InterPro" id="IPR036597">
    <property type="entry name" value="Fido-like_dom_sf"/>
</dbReference>
<comment type="caution">
    <text evidence="2">The sequence shown here is derived from an EMBL/GenBank/DDBJ whole genome shotgun (WGS) entry which is preliminary data.</text>
</comment>
<accession>A0ABW1RCP1</accession>
<dbReference type="InterPro" id="IPR003812">
    <property type="entry name" value="Fido"/>
</dbReference>
<reference evidence="3" key="1">
    <citation type="journal article" date="2019" name="Int. J. Syst. Evol. Microbiol.">
        <title>The Global Catalogue of Microorganisms (GCM) 10K type strain sequencing project: providing services to taxonomists for standard genome sequencing and annotation.</title>
        <authorList>
            <consortium name="The Broad Institute Genomics Platform"/>
            <consortium name="The Broad Institute Genome Sequencing Center for Infectious Disease"/>
            <person name="Wu L."/>
            <person name="Ma J."/>
        </authorList>
    </citation>
    <scope>NUCLEOTIDE SEQUENCE [LARGE SCALE GENOMIC DNA]</scope>
    <source>
        <strain evidence="3">CCM 8904</strain>
    </source>
</reference>
<dbReference type="InterPro" id="IPR040198">
    <property type="entry name" value="Fido_containing"/>
</dbReference>
<dbReference type="RefSeq" id="WP_125551482.1">
    <property type="nucleotide sequence ID" value="NZ_JBHSSL010000050.1"/>
</dbReference>
<dbReference type="PANTHER" id="PTHR13504:SF38">
    <property type="entry name" value="FIDO DOMAIN-CONTAINING PROTEIN"/>
    <property type="match status" value="1"/>
</dbReference>
<name>A0ABW1RCP1_9LACO</name>
<dbReference type="SUPFAM" id="SSF140931">
    <property type="entry name" value="Fic-like"/>
    <property type="match status" value="1"/>
</dbReference>
<dbReference type="EMBL" id="JBHSSL010000050">
    <property type="protein sequence ID" value="MFC6170636.1"/>
    <property type="molecule type" value="Genomic_DNA"/>
</dbReference>
<gene>
    <name evidence="2" type="ORF">ACFQGP_08620</name>
</gene>
<protein>
    <submittedName>
        <fullName evidence="2">Fic family protein</fullName>
    </submittedName>
</protein>
<keyword evidence="3" id="KW-1185">Reference proteome</keyword>
<proteinExistence type="predicted"/>
<evidence type="ECO:0000313" key="2">
    <source>
        <dbReference type="EMBL" id="MFC6170636.1"/>
    </source>
</evidence>
<feature type="domain" description="Fido" evidence="1">
    <location>
        <begin position="98"/>
        <end position="243"/>
    </location>
</feature>
<dbReference type="PANTHER" id="PTHR13504">
    <property type="entry name" value="FIDO DOMAIN-CONTAINING PROTEIN DDB_G0283145"/>
    <property type="match status" value="1"/>
</dbReference>
<dbReference type="PROSITE" id="PS51459">
    <property type="entry name" value="FIDO"/>
    <property type="match status" value="1"/>
</dbReference>
<organism evidence="2 3">
    <name type="scientific">Loigolactobacillus jiayinensis</name>
    <dbReference type="NCBI Taxonomy" id="2486016"/>
    <lineage>
        <taxon>Bacteria</taxon>
        <taxon>Bacillati</taxon>
        <taxon>Bacillota</taxon>
        <taxon>Bacilli</taxon>
        <taxon>Lactobacillales</taxon>
        <taxon>Lactobacillaceae</taxon>
        <taxon>Loigolactobacillus</taxon>
    </lineage>
</organism>
<sequence length="266" mass="30208">MQKLTELLVTITKLKTQIDHYRPLSKAQVIQLEKNIRIEHVWSSSTIEGNQLNQFETASILNKGLTIHGAAVKDILEVLDLNQAYEYMLDLAKRQQPLTQTIIRDLNRLATLQTAENRADAGVYRAITVWPNGLENHPYVDPFSIRPQMDALITWANETQKSLHPVIYAARLHQRFVAIHPFIDGNGRTARLLMNLALTEAGYPVINVQPAKASRDAYMLALEKARNGVSADFDQLIAHYMLTTLQQRLRILQLNQQNIADAEHDV</sequence>
<dbReference type="Pfam" id="PF02661">
    <property type="entry name" value="Fic"/>
    <property type="match status" value="1"/>
</dbReference>
<evidence type="ECO:0000313" key="3">
    <source>
        <dbReference type="Proteomes" id="UP001596289"/>
    </source>
</evidence>
<dbReference type="Proteomes" id="UP001596289">
    <property type="component" value="Unassembled WGS sequence"/>
</dbReference>
<dbReference type="Gene3D" id="1.10.3290.10">
    <property type="entry name" value="Fido-like domain"/>
    <property type="match status" value="1"/>
</dbReference>